<gene>
    <name evidence="1" type="ORF">RDI58_018279</name>
</gene>
<keyword evidence="2" id="KW-1185">Reference proteome</keyword>
<sequence>MAWLLIEYPFVKKLYSAGPSIALLQERFRQLERAREQREDKTLKLFPEAQVIKISNKNYVTSNQGLQRDQRVIFSSGIHAKDQNLSLGLSLNNNNNQTSLRVMKTQKFWSSFSPKHKFGNSDVDTSLHL</sequence>
<evidence type="ECO:0000313" key="2">
    <source>
        <dbReference type="Proteomes" id="UP001371456"/>
    </source>
</evidence>
<organism evidence="1 2">
    <name type="scientific">Solanum bulbocastanum</name>
    <name type="common">Wild potato</name>
    <dbReference type="NCBI Taxonomy" id="147425"/>
    <lineage>
        <taxon>Eukaryota</taxon>
        <taxon>Viridiplantae</taxon>
        <taxon>Streptophyta</taxon>
        <taxon>Embryophyta</taxon>
        <taxon>Tracheophyta</taxon>
        <taxon>Spermatophyta</taxon>
        <taxon>Magnoliopsida</taxon>
        <taxon>eudicotyledons</taxon>
        <taxon>Gunneridae</taxon>
        <taxon>Pentapetalae</taxon>
        <taxon>asterids</taxon>
        <taxon>lamiids</taxon>
        <taxon>Solanales</taxon>
        <taxon>Solanaceae</taxon>
        <taxon>Solanoideae</taxon>
        <taxon>Solaneae</taxon>
        <taxon>Solanum</taxon>
    </lineage>
</organism>
<reference evidence="1 2" key="1">
    <citation type="submission" date="2024-02" db="EMBL/GenBank/DDBJ databases">
        <title>de novo genome assembly of Solanum bulbocastanum strain 11H21.</title>
        <authorList>
            <person name="Hosaka A.J."/>
        </authorList>
    </citation>
    <scope>NUCLEOTIDE SEQUENCE [LARGE SCALE GENOMIC DNA]</scope>
    <source>
        <tissue evidence="1">Young leaves</tissue>
    </source>
</reference>
<dbReference type="AlphaFoldDB" id="A0AAN8Y9L1"/>
<protein>
    <submittedName>
        <fullName evidence="1">Uncharacterized protein</fullName>
    </submittedName>
</protein>
<name>A0AAN8Y9L1_SOLBU</name>
<dbReference type="EMBL" id="JBANQN010000007">
    <property type="protein sequence ID" value="KAK6784824.1"/>
    <property type="molecule type" value="Genomic_DNA"/>
</dbReference>
<comment type="caution">
    <text evidence="1">The sequence shown here is derived from an EMBL/GenBank/DDBJ whole genome shotgun (WGS) entry which is preliminary data.</text>
</comment>
<dbReference type="Proteomes" id="UP001371456">
    <property type="component" value="Unassembled WGS sequence"/>
</dbReference>
<proteinExistence type="predicted"/>
<dbReference type="PANTHER" id="PTHR34570:SF19">
    <property type="match status" value="1"/>
</dbReference>
<dbReference type="PANTHER" id="PTHR34570">
    <property type="entry name" value="OS03G0593100 PROTEIN"/>
    <property type="match status" value="1"/>
</dbReference>
<evidence type="ECO:0000313" key="1">
    <source>
        <dbReference type="EMBL" id="KAK6784824.1"/>
    </source>
</evidence>
<accession>A0AAN8Y9L1</accession>